<protein>
    <submittedName>
        <fullName evidence="2">Uncharacterized protein</fullName>
    </submittedName>
</protein>
<dbReference type="AlphaFoldDB" id="A0A4Y0BMA5"/>
<name>A0A4Y0BMA5_ANOFN</name>
<feature type="transmembrane region" description="Helical" evidence="1">
    <location>
        <begin position="26"/>
        <end position="44"/>
    </location>
</feature>
<reference evidence="2" key="1">
    <citation type="submission" date="2020-05" db="UniProtKB">
        <authorList>
            <consortium name="EnsemblMetazoa"/>
        </authorList>
    </citation>
    <scope>IDENTIFICATION</scope>
    <source>
        <strain evidence="2">FUMOZ</strain>
    </source>
</reference>
<keyword evidence="1" id="KW-1133">Transmembrane helix</keyword>
<dbReference type="EnsemblMetazoa" id="AFUN021763-RA">
    <property type="protein sequence ID" value="AFUN021763-PA"/>
    <property type="gene ID" value="AFUN021763"/>
</dbReference>
<proteinExistence type="predicted"/>
<keyword evidence="1" id="KW-0812">Transmembrane</keyword>
<keyword evidence="1" id="KW-0472">Membrane</keyword>
<dbReference type="VEuPathDB" id="VectorBase:AFUN021763"/>
<organism evidence="2">
    <name type="scientific">Anopheles funestus</name>
    <name type="common">African malaria mosquito</name>
    <dbReference type="NCBI Taxonomy" id="62324"/>
    <lineage>
        <taxon>Eukaryota</taxon>
        <taxon>Metazoa</taxon>
        <taxon>Ecdysozoa</taxon>
        <taxon>Arthropoda</taxon>
        <taxon>Hexapoda</taxon>
        <taxon>Insecta</taxon>
        <taxon>Pterygota</taxon>
        <taxon>Neoptera</taxon>
        <taxon>Endopterygota</taxon>
        <taxon>Diptera</taxon>
        <taxon>Nematocera</taxon>
        <taxon>Culicoidea</taxon>
        <taxon>Culicidae</taxon>
        <taxon>Anophelinae</taxon>
        <taxon>Anopheles</taxon>
    </lineage>
</organism>
<evidence type="ECO:0000256" key="1">
    <source>
        <dbReference type="SAM" id="Phobius"/>
    </source>
</evidence>
<evidence type="ECO:0000313" key="2">
    <source>
        <dbReference type="EnsemblMetazoa" id="AFUN021763-PA"/>
    </source>
</evidence>
<sequence length="92" mass="10741">MQQPEDYNRSTKDFRLPSAVLVVWRMLYQLCYWGSMMLTTFYVVTVSPPRKPLPHLPTDCDCCGKEMCSRIGGKGRCTVNRKALSMRKRLYE</sequence>
<accession>A0A4Y0BMA5</accession>